<proteinExistence type="predicted"/>
<keyword evidence="2" id="KW-1185">Reference proteome</keyword>
<protein>
    <submittedName>
        <fullName evidence="1">Uncharacterized protein</fullName>
    </submittedName>
</protein>
<dbReference type="Proteomes" id="UP000266723">
    <property type="component" value="Unassembled WGS sequence"/>
</dbReference>
<organism evidence="1 2">
    <name type="scientific">Brassica cretica</name>
    <name type="common">Mustard</name>
    <dbReference type="NCBI Taxonomy" id="69181"/>
    <lineage>
        <taxon>Eukaryota</taxon>
        <taxon>Viridiplantae</taxon>
        <taxon>Streptophyta</taxon>
        <taxon>Embryophyta</taxon>
        <taxon>Tracheophyta</taxon>
        <taxon>Spermatophyta</taxon>
        <taxon>Magnoliopsida</taxon>
        <taxon>eudicotyledons</taxon>
        <taxon>Gunneridae</taxon>
        <taxon>Pentapetalae</taxon>
        <taxon>rosids</taxon>
        <taxon>malvids</taxon>
        <taxon>Brassicales</taxon>
        <taxon>Brassicaceae</taxon>
        <taxon>Brassiceae</taxon>
        <taxon>Brassica</taxon>
    </lineage>
</organism>
<sequence>MSPTSSLCGDGLFNQMGSELFGLDFRALGLDPVAPSLYWSVGEFLAVVGVV</sequence>
<gene>
    <name evidence="1" type="ORF">DY000_02048193</name>
</gene>
<evidence type="ECO:0000313" key="2">
    <source>
        <dbReference type="Proteomes" id="UP000266723"/>
    </source>
</evidence>
<name>A0ABQ7F201_BRACR</name>
<comment type="caution">
    <text evidence="1">The sequence shown here is derived from an EMBL/GenBank/DDBJ whole genome shotgun (WGS) entry which is preliminary data.</text>
</comment>
<accession>A0ABQ7F201</accession>
<evidence type="ECO:0000313" key="1">
    <source>
        <dbReference type="EMBL" id="KAF3610033.1"/>
    </source>
</evidence>
<dbReference type="EMBL" id="QGKV02000297">
    <property type="protein sequence ID" value="KAF3610033.1"/>
    <property type="molecule type" value="Genomic_DNA"/>
</dbReference>
<reference evidence="1 2" key="1">
    <citation type="journal article" date="2020" name="BMC Genomics">
        <title>Intraspecific diversification of the crop wild relative Brassica cretica Lam. using demographic model selection.</title>
        <authorList>
            <person name="Kioukis A."/>
            <person name="Michalopoulou V.A."/>
            <person name="Briers L."/>
            <person name="Pirintsos S."/>
            <person name="Studholme D.J."/>
            <person name="Pavlidis P."/>
            <person name="Sarris P.F."/>
        </authorList>
    </citation>
    <scope>NUCLEOTIDE SEQUENCE [LARGE SCALE GENOMIC DNA]</scope>
    <source>
        <strain evidence="2">cv. PFS-1207/04</strain>
    </source>
</reference>